<gene>
    <name evidence="1" type="ORF">COT51_04175</name>
</gene>
<evidence type="ECO:0000313" key="2">
    <source>
        <dbReference type="Proteomes" id="UP000231098"/>
    </source>
</evidence>
<proteinExistence type="predicted"/>
<reference evidence="2" key="1">
    <citation type="submission" date="2017-09" db="EMBL/GenBank/DDBJ databases">
        <title>Depth-based differentiation of microbial function through sediment-hosted aquifers and enrichment of novel symbionts in the deep terrestrial subsurface.</title>
        <authorList>
            <person name="Probst A.J."/>
            <person name="Ladd B."/>
            <person name="Jarett J.K."/>
            <person name="Geller-Mcgrath D.E."/>
            <person name="Sieber C.M.K."/>
            <person name="Emerson J.B."/>
            <person name="Anantharaman K."/>
            <person name="Thomas B.C."/>
            <person name="Malmstrom R."/>
            <person name="Stieglmeier M."/>
            <person name="Klingl A."/>
            <person name="Woyke T."/>
            <person name="Ryan C.M."/>
            <person name="Banfield J.F."/>
        </authorList>
    </citation>
    <scope>NUCLEOTIDE SEQUENCE [LARGE SCALE GENOMIC DNA]</scope>
</reference>
<sequence length="106" mass="11942">MQYCLRLFINGGRDNIVANNVFVDTINETLYNTAFLHDVYGDTPPAGMVILLNAMPHQNTLWTNSYPELPNILNEGPRGNKFLCNVRYGTKAWNPTFTAFTILLCG</sequence>
<name>A0A2H0XAI9_UNCKA</name>
<comment type="caution">
    <text evidence="1">The sequence shown here is derived from an EMBL/GenBank/DDBJ whole genome shotgun (WGS) entry which is preliminary data.</text>
</comment>
<dbReference type="Proteomes" id="UP000231098">
    <property type="component" value="Unassembled WGS sequence"/>
</dbReference>
<evidence type="ECO:0008006" key="3">
    <source>
        <dbReference type="Google" id="ProtNLM"/>
    </source>
</evidence>
<dbReference type="EMBL" id="PEYV01000069">
    <property type="protein sequence ID" value="PIS21179.1"/>
    <property type="molecule type" value="Genomic_DNA"/>
</dbReference>
<organism evidence="1 2">
    <name type="scientific">candidate division WWE3 bacterium CG08_land_8_20_14_0_20_41_15</name>
    <dbReference type="NCBI Taxonomy" id="1975086"/>
    <lineage>
        <taxon>Bacteria</taxon>
        <taxon>Katanobacteria</taxon>
    </lineage>
</organism>
<accession>A0A2H0XAI9</accession>
<evidence type="ECO:0000313" key="1">
    <source>
        <dbReference type="EMBL" id="PIS21179.1"/>
    </source>
</evidence>
<protein>
    <recommendedName>
        <fullName evidence="3">Right handed beta helix domain-containing protein</fullName>
    </recommendedName>
</protein>
<dbReference type="AlphaFoldDB" id="A0A2H0XAI9"/>